<dbReference type="RefSeq" id="WP_011744090.1">
    <property type="nucleotide sequence ID" value="NC_008639.1"/>
</dbReference>
<dbReference type="OrthoDB" id="13803at2"/>
<keyword evidence="6" id="KW-0472">Membrane</keyword>
<evidence type="ECO:0000256" key="6">
    <source>
        <dbReference type="ARBA" id="ARBA00023136"/>
    </source>
</evidence>
<evidence type="ECO:0000256" key="3">
    <source>
        <dbReference type="ARBA" id="ARBA00022448"/>
    </source>
</evidence>
<keyword evidence="5" id="KW-0812">Transmembrane</keyword>
<dbReference type="PANTHER" id="PTHR30026">
    <property type="entry name" value="OUTER MEMBRANE PROTEIN TOLC"/>
    <property type="match status" value="1"/>
</dbReference>
<dbReference type="PANTHER" id="PTHR30026:SF20">
    <property type="entry name" value="OUTER MEMBRANE PROTEIN TOLC"/>
    <property type="match status" value="1"/>
</dbReference>
<dbReference type="Gene3D" id="1.20.1600.10">
    <property type="entry name" value="Outer membrane efflux proteins (OEP)"/>
    <property type="match status" value="1"/>
</dbReference>
<dbReference type="KEGG" id="cph:Cpha266_0183"/>
<evidence type="ECO:0000313" key="11">
    <source>
        <dbReference type="Proteomes" id="UP000008701"/>
    </source>
</evidence>
<keyword evidence="7" id="KW-0998">Cell outer membrane</keyword>
<dbReference type="GO" id="GO:0015562">
    <property type="term" value="F:efflux transmembrane transporter activity"/>
    <property type="evidence" value="ECO:0007669"/>
    <property type="project" value="InterPro"/>
</dbReference>
<protein>
    <submittedName>
        <fullName evidence="10">Outer membrane efflux protein</fullName>
    </submittedName>
</protein>
<accession>A1BCX3</accession>
<keyword evidence="9" id="KW-0732">Signal</keyword>
<keyword evidence="8" id="KW-0175">Coiled coil</keyword>
<sequence length="441" mass="49074" precursor="true">MKVYKTLIGIMLAGSIALPGCVQAAEKTIKLSLGEAVSMARENNRTIKAAQSRVAQAEAKIVQTRQSYLPKVTLSETAVITNDPGAALVFKLQQNIITQSDFIPDRLNNADVINDFNTSLLVMQPVYNPDASTGRTIAFTAKKAQEQMAARTTETVELQVSKLYYGLILARKNIEAVEQSIITMKNHSNEADKAYRVGLLTKSDKLSTDVRLAELLEQKLMLHDAIKNATDALKVMLNLDANLTIIPTEDLVVDKRLPVVDEKNTPEGRSDLKALQTYREIAGYQEKMAQAAKLPRVNAFFQTNLHSSDIFSGGSSWALGMTMQWNIYDGMATTGRIQEAKAQQLEAMYNHEEAKSQSLVEIKKAQRDLKTAKARIAVSQESLEEARVSLDYIGTQFKTGMAMTFELLMREGAYTYAKLRLNQAKYDYCIARSELAYYSAR</sequence>
<dbReference type="SUPFAM" id="SSF56954">
    <property type="entry name" value="Outer membrane efflux proteins (OEP)"/>
    <property type="match status" value="1"/>
</dbReference>
<evidence type="ECO:0000256" key="4">
    <source>
        <dbReference type="ARBA" id="ARBA00022452"/>
    </source>
</evidence>
<dbReference type="Proteomes" id="UP000008701">
    <property type="component" value="Chromosome"/>
</dbReference>
<dbReference type="HOGENOM" id="CLU_012817_10_3_10"/>
<keyword evidence="3" id="KW-0813">Transport</keyword>
<dbReference type="GO" id="GO:0009279">
    <property type="term" value="C:cell outer membrane"/>
    <property type="evidence" value="ECO:0007669"/>
    <property type="project" value="UniProtKB-SubCell"/>
</dbReference>
<keyword evidence="11" id="KW-1185">Reference proteome</keyword>
<evidence type="ECO:0000256" key="7">
    <source>
        <dbReference type="ARBA" id="ARBA00023237"/>
    </source>
</evidence>
<feature type="chain" id="PRO_5002632710" evidence="9">
    <location>
        <begin position="25"/>
        <end position="441"/>
    </location>
</feature>
<feature type="coiled-coil region" evidence="8">
    <location>
        <begin position="355"/>
        <end position="382"/>
    </location>
</feature>
<evidence type="ECO:0000256" key="9">
    <source>
        <dbReference type="SAM" id="SignalP"/>
    </source>
</evidence>
<organism evidence="10 11">
    <name type="scientific">Chlorobium phaeobacteroides (strain DSM 266 / SMG 266 / 2430)</name>
    <dbReference type="NCBI Taxonomy" id="290317"/>
    <lineage>
        <taxon>Bacteria</taxon>
        <taxon>Pseudomonadati</taxon>
        <taxon>Chlorobiota</taxon>
        <taxon>Chlorobiia</taxon>
        <taxon>Chlorobiales</taxon>
        <taxon>Chlorobiaceae</taxon>
        <taxon>Chlorobium/Pelodictyon group</taxon>
        <taxon>Chlorobium</taxon>
    </lineage>
</organism>
<keyword evidence="4" id="KW-1134">Transmembrane beta strand</keyword>
<evidence type="ECO:0000256" key="5">
    <source>
        <dbReference type="ARBA" id="ARBA00022692"/>
    </source>
</evidence>
<feature type="signal peptide" evidence="9">
    <location>
        <begin position="1"/>
        <end position="24"/>
    </location>
</feature>
<dbReference type="GO" id="GO:1990281">
    <property type="term" value="C:efflux pump complex"/>
    <property type="evidence" value="ECO:0007669"/>
    <property type="project" value="TreeGrafter"/>
</dbReference>
<evidence type="ECO:0000313" key="10">
    <source>
        <dbReference type="EMBL" id="ABL64250.1"/>
    </source>
</evidence>
<evidence type="ECO:0000256" key="1">
    <source>
        <dbReference type="ARBA" id="ARBA00004442"/>
    </source>
</evidence>
<comment type="subcellular location">
    <subcellularLocation>
        <location evidence="1">Cell outer membrane</location>
    </subcellularLocation>
</comment>
<dbReference type="EMBL" id="CP000492">
    <property type="protein sequence ID" value="ABL64250.1"/>
    <property type="molecule type" value="Genomic_DNA"/>
</dbReference>
<feature type="coiled-coil region" evidence="8">
    <location>
        <begin position="40"/>
        <end position="67"/>
    </location>
</feature>
<evidence type="ECO:0000256" key="8">
    <source>
        <dbReference type="SAM" id="Coils"/>
    </source>
</evidence>
<evidence type="ECO:0000256" key="2">
    <source>
        <dbReference type="ARBA" id="ARBA00007613"/>
    </source>
</evidence>
<dbReference type="eggNOG" id="COG1538">
    <property type="taxonomic scope" value="Bacteria"/>
</dbReference>
<name>A1BCX3_CHLPD</name>
<dbReference type="InterPro" id="IPR051906">
    <property type="entry name" value="TolC-like"/>
</dbReference>
<gene>
    <name evidence="10" type="ordered locus">Cpha266_0183</name>
</gene>
<comment type="similarity">
    <text evidence="2">Belongs to the outer membrane factor (OMF) (TC 1.B.17) family.</text>
</comment>
<proteinExistence type="inferred from homology"/>
<dbReference type="Pfam" id="PF02321">
    <property type="entry name" value="OEP"/>
    <property type="match status" value="2"/>
</dbReference>
<dbReference type="InterPro" id="IPR003423">
    <property type="entry name" value="OMP_efflux"/>
</dbReference>
<dbReference type="AlphaFoldDB" id="A1BCX3"/>
<dbReference type="STRING" id="290317.Cpha266_0183"/>
<reference evidence="10 11" key="1">
    <citation type="submission" date="2006-12" db="EMBL/GenBank/DDBJ databases">
        <title>Complete sequence of Chlorobium phaeobacteroides DSM 266.</title>
        <authorList>
            <consortium name="US DOE Joint Genome Institute"/>
            <person name="Copeland A."/>
            <person name="Lucas S."/>
            <person name="Lapidus A."/>
            <person name="Barry K."/>
            <person name="Detter J.C."/>
            <person name="Glavina del Rio T."/>
            <person name="Hammon N."/>
            <person name="Israni S."/>
            <person name="Pitluck S."/>
            <person name="Goltsman E."/>
            <person name="Schmutz J."/>
            <person name="Larimer F."/>
            <person name="Land M."/>
            <person name="Hauser L."/>
            <person name="Mikhailova N."/>
            <person name="Li T."/>
            <person name="Overmann J."/>
            <person name="Bryant D.A."/>
            <person name="Richardson P."/>
        </authorList>
    </citation>
    <scope>NUCLEOTIDE SEQUENCE [LARGE SCALE GENOMIC DNA]</scope>
    <source>
        <strain evidence="10 11">DSM 266</strain>
    </source>
</reference>
<dbReference type="GO" id="GO:0015288">
    <property type="term" value="F:porin activity"/>
    <property type="evidence" value="ECO:0007669"/>
    <property type="project" value="TreeGrafter"/>
</dbReference>